<keyword evidence="1" id="KW-0472">Membrane</keyword>
<organism evidence="2 3">
    <name type="scientific">Paenibacillus contaminans</name>
    <dbReference type="NCBI Taxonomy" id="450362"/>
    <lineage>
        <taxon>Bacteria</taxon>
        <taxon>Bacillati</taxon>
        <taxon>Bacillota</taxon>
        <taxon>Bacilli</taxon>
        <taxon>Bacillales</taxon>
        <taxon>Paenibacillaceae</taxon>
        <taxon>Paenibacillus</taxon>
    </lineage>
</organism>
<proteinExistence type="predicted"/>
<accession>A0A329MI85</accession>
<evidence type="ECO:0008006" key="4">
    <source>
        <dbReference type="Google" id="ProtNLM"/>
    </source>
</evidence>
<comment type="caution">
    <text evidence="2">The sequence shown here is derived from an EMBL/GenBank/DDBJ whole genome shotgun (WGS) entry which is preliminary data.</text>
</comment>
<dbReference type="AlphaFoldDB" id="A0A329MI85"/>
<keyword evidence="3" id="KW-1185">Reference proteome</keyword>
<dbReference type="Pfam" id="PF16935">
    <property type="entry name" value="Hol_Tox"/>
    <property type="match status" value="1"/>
</dbReference>
<keyword evidence="1" id="KW-1133">Transmembrane helix</keyword>
<protein>
    <recommendedName>
        <fullName evidence="4">Holin-like toxin</fullName>
    </recommendedName>
</protein>
<gene>
    <name evidence="2" type="ORF">DQG23_21240</name>
</gene>
<dbReference type="InterPro" id="IPR031616">
    <property type="entry name" value="BsrE-like"/>
</dbReference>
<dbReference type="Proteomes" id="UP000250369">
    <property type="component" value="Unassembled WGS sequence"/>
</dbReference>
<evidence type="ECO:0000256" key="1">
    <source>
        <dbReference type="SAM" id="Phobius"/>
    </source>
</evidence>
<evidence type="ECO:0000313" key="2">
    <source>
        <dbReference type="EMBL" id="RAV19514.1"/>
    </source>
</evidence>
<dbReference type="EMBL" id="QMFB01000012">
    <property type="protein sequence ID" value="RAV19514.1"/>
    <property type="molecule type" value="Genomic_DNA"/>
</dbReference>
<sequence>MSTYESITLMLAFGVFIVTFMGVIVTMVIFAAQRKK</sequence>
<evidence type="ECO:0000313" key="3">
    <source>
        <dbReference type="Proteomes" id="UP000250369"/>
    </source>
</evidence>
<reference evidence="2 3" key="1">
    <citation type="journal article" date="2009" name="Int. J. Syst. Evol. Microbiol.">
        <title>Paenibacillus contaminans sp. nov., isolated from a contaminated laboratory plate.</title>
        <authorList>
            <person name="Chou J.H."/>
            <person name="Lee J.H."/>
            <person name="Lin M.C."/>
            <person name="Chang P.S."/>
            <person name="Arun A.B."/>
            <person name="Young C.C."/>
            <person name="Chen W.M."/>
        </authorList>
    </citation>
    <scope>NUCLEOTIDE SEQUENCE [LARGE SCALE GENOMIC DNA]</scope>
    <source>
        <strain evidence="2 3">CKOBP-6</strain>
    </source>
</reference>
<name>A0A329MI85_9BACL</name>
<feature type="transmembrane region" description="Helical" evidence="1">
    <location>
        <begin position="6"/>
        <end position="32"/>
    </location>
</feature>
<keyword evidence="1" id="KW-0812">Transmembrane</keyword>